<proteinExistence type="predicted"/>
<dbReference type="PANTHER" id="PTHR31157:SF1">
    <property type="entry name" value="SCP DOMAIN-CONTAINING PROTEIN"/>
    <property type="match status" value="1"/>
</dbReference>
<accession>A0A7D6E2B1</accession>
<feature type="region of interest" description="Disordered" evidence="1">
    <location>
        <begin position="155"/>
        <end position="182"/>
    </location>
</feature>
<keyword evidence="3" id="KW-1185">Reference proteome</keyword>
<dbReference type="KEGG" id="mgor:H0P51_21770"/>
<evidence type="ECO:0000256" key="1">
    <source>
        <dbReference type="SAM" id="MobiDB-lite"/>
    </source>
</evidence>
<reference evidence="2" key="2">
    <citation type="submission" date="2020-07" db="EMBL/GenBank/DDBJ databases">
        <authorList>
            <person name="Yu X."/>
        </authorList>
    </citation>
    <scope>NUCLEOTIDE SEQUENCE [LARGE SCALE GENOMIC DNA]</scope>
    <source>
        <strain evidence="2">24T</strain>
    </source>
</reference>
<feature type="compositionally biased region" description="Pro residues" evidence="1">
    <location>
        <begin position="161"/>
        <end position="178"/>
    </location>
</feature>
<sequence>MIAALLTATAGPAHADNKRLNDGVVSNVYTVQHRAGCSNDIRISPPLQLAAQWHTQDVLNNRNLDGDIGSDNSGPQDRAARAGFSGKVGETVAISPALAISGIEVMNQWFGNPAAFGTMSDCANNRIGVWSESVVDRTVVVAVYGQEPASSGVAQITNGPVIPPPPPVISQNLPPDPSPDYDASDELEYALDWLPWALRGVRPPPGYPAQ</sequence>
<evidence type="ECO:0000313" key="3">
    <source>
        <dbReference type="Proteomes" id="UP000510682"/>
    </source>
</evidence>
<organism evidence="2 3">
    <name type="scientific">Mycobacterium vicinigordonae</name>
    <dbReference type="NCBI Taxonomy" id="1719132"/>
    <lineage>
        <taxon>Bacteria</taxon>
        <taxon>Bacillati</taxon>
        <taxon>Actinomycetota</taxon>
        <taxon>Actinomycetes</taxon>
        <taxon>Mycobacteriales</taxon>
        <taxon>Mycobacteriaceae</taxon>
        <taxon>Mycobacterium</taxon>
    </lineage>
</organism>
<protein>
    <submittedName>
        <fullName evidence="2">CAP domain-containing protein</fullName>
    </submittedName>
</protein>
<dbReference type="RefSeq" id="WP_180919145.1">
    <property type="nucleotide sequence ID" value="NZ_CP059165.1"/>
</dbReference>
<dbReference type="PANTHER" id="PTHR31157">
    <property type="entry name" value="SCP DOMAIN-CONTAINING PROTEIN"/>
    <property type="match status" value="1"/>
</dbReference>
<dbReference type="InterPro" id="IPR035940">
    <property type="entry name" value="CAP_sf"/>
</dbReference>
<dbReference type="EMBL" id="CP059165">
    <property type="protein sequence ID" value="QLL10404.1"/>
    <property type="molecule type" value="Genomic_DNA"/>
</dbReference>
<reference evidence="2" key="1">
    <citation type="submission" date="2020-07" db="EMBL/GenBank/DDBJ databases">
        <title>Description of Mycobacterium gordonae subsp. intergordonae subsp.nov. and Mycobacterium gordonae subsp. gordonae subsp. nov.</title>
        <authorList>
            <person name="Huang H."/>
        </authorList>
    </citation>
    <scope>NUCLEOTIDE SEQUENCE [LARGE SCALE GENOMIC DNA]</scope>
    <source>
        <strain evidence="2">24T</strain>
    </source>
</reference>
<dbReference type="Proteomes" id="UP000510682">
    <property type="component" value="Chromosome"/>
</dbReference>
<gene>
    <name evidence="2" type="ORF">H0P51_21770</name>
</gene>
<dbReference type="Gene3D" id="3.40.33.10">
    <property type="entry name" value="CAP"/>
    <property type="match status" value="1"/>
</dbReference>
<dbReference type="AlphaFoldDB" id="A0A7D6E2B1"/>
<evidence type="ECO:0000313" key="2">
    <source>
        <dbReference type="EMBL" id="QLL10404.1"/>
    </source>
</evidence>
<name>A0A7D6E2B1_9MYCO</name>